<evidence type="ECO:0000259" key="5">
    <source>
        <dbReference type="PROSITE" id="PS51891"/>
    </source>
</evidence>
<evidence type="ECO:0000256" key="2">
    <source>
        <dbReference type="ARBA" id="ARBA00022723"/>
    </source>
</evidence>
<dbReference type="GO" id="GO:0046872">
    <property type="term" value="F:metal ion binding"/>
    <property type="evidence" value="ECO:0007669"/>
    <property type="project" value="UniProtKB-KW"/>
</dbReference>
<keyword evidence="2" id="KW-0479">Metal-binding</keyword>
<dbReference type="InterPro" id="IPR006913">
    <property type="entry name" value="CENP-V/GFA"/>
</dbReference>
<accession>A0A194WRU0</accession>
<dbReference type="AlphaFoldDB" id="A0A194WRU0"/>
<evidence type="ECO:0000313" key="7">
    <source>
        <dbReference type="Proteomes" id="UP000070700"/>
    </source>
</evidence>
<dbReference type="RefSeq" id="XP_018065060.1">
    <property type="nucleotide sequence ID" value="XM_018213464.1"/>
</dbReference>
<dbReference type="EMBL" id="KQ947428">
    <property type="protein sequence ID" value="KUJ10705.1"/>
    <property type="molecule type" value="Genomic_DNA"/>
</dbReference>
<sequence>MPSSSCLCGSNLISYTGTPTLKFRCHCTDERKLTGAAFALNVLWPSTTLSVVSGALKVWGKDVENGNTISNHSCGECGSLLYRTSTGYPGMMVLKAGCMDDGVEATKEFVPEVEIYTRSRAPWVPAVEGSVQEWAGFGSGAEGVAQK</sequence>
<dbReference type="OrthoDB" id="9985472at2759"/>
<evidence type="ECO:0000256" key="1">
    <source>
        <dbReference type="ARBA" id="ARBA00005495"/>
    </source>
</evidence>
<name>A0A194WRU0_MOLSC</name>
<keyword evidence="7" id="KW-1185">Reference proteome</keyword>
<comment type="similarity">
    <text evidence="1">Belongs to the Gfa family.</text>
</comment>
<dbReference type="STRING" id="149040.A0A194WRU0"/>
<proteinExistence type="inferred from homology"/>
<dbReference type="GO" id="GO:0016846">
    <property type="term" value="F:carbon-sulfur lyase activity"/>
    <property type="evidence" value="ECO:0007669"/>
    <property type="project" value="InterPro"/>
</dbReference>
<dbReference type="Pfam" id="PF04828">
    <property type="entry name" value="GFA"/>
    <property type="match status" value="1"/>
</dbReference>
<keyword evidence="4" id="KW-0456">Lyase</keyword>
<evidence type="ECO:0000256" key="4">
    <source>
        <dbReference type="ARBA" id="ARBA00023239"/>
    </source>
</evidence>
<dbReference type="PROSITE" id="PS51891">
    <property type="entry name" value="CENP_V_GFA"/>
    <property type="match status" value="1"/>
</dbReference>
<dbReference type="PANTHER" id="PTHR33337">
    <property type="entry name" value="GFA DOMAIN-CONTAINING PROTEIN"/>
    <property type="match status" value="1"/>
</dbReference>
<dbReference type="InterPro" id="IPR011057">
    <property type="entry name" value="Mss4-like_sf"/>
</dbReference>
<protein>
    <recommendedName>
        <fullName evidence="5">CENP-V/GFA domain-containing protein</fullName>
    </recommendedName>
</protein>
<dbReference type="GeneID" id="28823190"/>
<organism evidence="6 7">
    <name type="scientific">Mollisia scopiformis</name>
    <name type="common">Conifer needle endophyte fungus</name>
    <name type="synonym">Phialocephala scopiformis</name>
    <dbReference type="NCBI Taxonomy" id="149040"/>
    <lineage>
        <taxon>Eukaryota</taxon>
        <taxon>Fungi</taxon>
        <taxon>Dikarya</taxon>
        <taxon>Ascomycota</taxon>
        <taxon>Pezizomycotina</taxon>
        <taxon>Leotiomycetes</taxon>
        <taxon>Helotiales</taxon>
        <taxon>Mollisiaceae</taxon>
        <taxon>Mollisia</taxon>
    </lineage>
</organism>
<dbReference type="Gene3D" id="3.90.1590.10">
    <property type="entry name" value="glutathione-dependent formaldehyde- activating enzyme (gfa)"/>
    <property type="match status" value="1"/>
</dbReference>
<dbReference type="KEGG" id="psco:LY89DRAFT_674827"/>
<feature type="domain" description="CENP-V/GFA" evidence="5">
    <location>
        <begin position="1"/>
        <end position="124"/>
    </location>
</feature>
<evidence type="ECO:0000313" key="6">
    <source>
        <dbReference type="EMBL" id="KUJ10705.1"/>
    </source>
</evidence>
<keyword evidence="3" id="KW-0862">Zinc</keyword>
<reference evidence="6 7" key="1">
    <citation type="submission" date="2015-10" db="EMBL/GenBank/DDBJ databases">
        <title>Full genome of DAOMC 229536 Phialocephala scopiformis, a fungal endophyte of spruce producing the potent anti-insectan compound rugulosin.</title>
        <authorList>
            <consortium name="DOE Joint Genome Institute"/>
            <person name="Walker A.K."/>
            <person name="Frasz S.L."/>
            <person name="Seifert K.A."/>
            <person name="Miller J.D."/>
            <person name="Mondo S.J."/>
            <person name="Labutti K."/>
            <person name="Lipzen A."/>
            <person name="Dockter R."/>
            <person name="Kennedy M."/>
            <person name="Grigoriev I.V."/>
            <person name="Spatafora J.W."/>
        </authorList>
    </citation>
    <scope>NUCLEOTIDE SEQUENCE [LARGE SCALE GENOMIC DNA]</scope>
    <source>
        <strain evidence="6 7">CBS 120377</strain>
    </source>
</reference>
<dbReference type="InParanoid" id="A0A194WRU0"/>
<dbReference type="Proteomes" id="UP000070700">
    <property type="component" value="Unassembled WGS sequence"/>
</dbReference>
<gene>
    <name evidence="6" type="ORF">LY89DRAFT_674827</name>
</gene>
<evidence type="ECO:0000256" key="3">
    <source>
        <dbReference type="ARBA" id="ARBA00022833"/>
    </source>
</evidence>
<dbReference type="PANTHER" id="PTHR33337:SF40">
    <property type="entry name" value="CENP-V_GFA DOMAIN-CONTAINING PROTEIN-RELATED"/>
    <property type="match status" value="1"/>
</dbReference>
<dbReference type="SUPFAM" id="SSF51316">
    <property type="entry name" value="Mss4-like"/>
    <property type="match status" value="1"/>
</dbReference>